<dbReference type="PRINTS" id="PR00937">
    <property type="entry name" value="TBOX"/>
</dbReference>
<gene>
    <name evidence="7" type="ORF">WN48_00989</name>
</gene>
<evidence type="ECO:0000313" key="8">
    <source>
        <dbReference type="Proteomes" id="UP000250275"/>
    </source>
</evidence>
<evidence type="ECO:0000256" key="2">
    <source>
        <dbReference type="ARBA" id="ARBA00023125"/>
    </source>
</evidence>
<dbReference type="PANTHER" id="PTHR11267">
    <property type="entry name" value="T-BOX PROTEIN-RELATED"/>
    <property type="match status" value="1"/>
</dbReference>
<dbReference type="GO" id="GO:0000981">
    <property type="term" value="F:DNA-binding transcription factor activity, RNA polymerase II-specific"/>
    <property type="evidence" value="ECO:0007669"/>
    <property type="project" value="TreeGrafter"/>
</dbReference>
<keyword evidence="8" id="KW-1185">Reference proteome</keyword>
<keyword evidence="4 5" id="KW-0539">Nucleus</keyword>
<dbReference type="AlphaFoldDB" id="A0A310SD03"/>
<dbReference type="GO" id="GO:0005634">
    <property type="term" value="C:nucleus"/>
    <property type="evidence" value="ECO:0007669"/>
    <property type="project" value="UniProtKB-SubCell"/>
</dbReference>
<dbReference type="InterPro" id="IPR046360">
    <property type="entry name" value="T-box_DNA-bd"/>
</dbReference>
<organism evidence="7 8">
    <name type="scientific">Eufriesea mexicana</name>
    <dbReference type="NCBI Taxonomy" id="516756"/>
    <lineage>
        <taxon>Eukaryota</taxon>
        <taxon>Metazoa</taxon>
        <taxon>Ecdysozoa</taxon>
        <taxon>Arthropoda</taxon>
        <taxon>Hexapoda</taxon>
        <taxon>Insecta</taxon>
        <taxon>Pterygota</taxon>
        <taxon>Neoptera</taxon>
        <taxon>Endopterygota</taxon>
        <taxon>Hymenoptera</taxon>
        <taxon>Apocrita</taxon>
        <taxon>Aculeata</taxon>
        <taxon>Apoidea</taxon>
        <taxon>Anthophila</taxon>
        <taxon>Apidae</taxon>
        <taxon>Eufriesea</taxon>
    </lineage>
</organism>
<evidence type="ECO:0000313" key="7">
    <source>
        <dbReference type="EMBL" id="OAD57956.1"/>
    </source>
</evidence>
<evidence type="ECO:0000256" key="1">
    <source>
        <dbReference type="ARBA" id="ARBA00023015"/>
    </source>
</evidence>
<keyword evidence="2 5" id="KW-0238">DNA-binding</keyword>
<dbReference type="GO" id="GO:0001708">
    <property type="term" value="P:cell fate specification"/>
    <property type="evidence" value="ECO:0007669"/>
    <property type="project" value="TreeGrafter"/>
</dbReference>
<dbReference type="PROSITE" id="PS50252">
    <property type="entry name" value="TBOX_3"/>
    <property type="match status" value="1"/>
</dbReference>
<dbReference type="GO" id="GO:0000978">
    <property type="term" value="F:RNA polymerase II cis-regulatory region sequence-specific DNA binding"/>
    <property type="evidence" value="ECO:0007669"/>
    <property type="project" value="InterPro"/>
</dbReference>
<dbReference type="InterPro" id="IPR001699">
    <property type="entry name" value="TF_T-box"/>
</dbReference>
<evidence type="ECO:0000256" key="5">
    <source>
        <dbReference type="PROSITE-ProRule" id="PRU00201"/>
    </source>
</evidence>
<dbReference type="PANTHER" id="PTHR11267:SF181">
    <property type="entry name" value="OPTOMOTOR-BLIND PROTEIN"/>
    <property type="match status" value="1"/>
</dbReference>
<dbReference type="Pfam" id="PF00907">
    <property type="entry name" value="T-box"/>
    <property type="match status" value="1"/>
</dbReference>
<name>A0A310SD03_9HYME</name>
<dbReference type="SMART" id="SM00425">
    <property type="entry name" value="TBOX"/>
    <property type="match status" value="1"/>
</dbReference>
<keyword evidence="1" id="KW-0805">Transcription regulation</keyword>
<reference evidence="7 8" key="1">
    <citation type="submission" date="2015-07" db="EMBL/GenBank/DDBJ databases">
        <title>The genome of Eufriesea mexicana.</title>
        <authorList>
            <person name="Pan H."/>
            <person name="Kapheim K."/>
        </authorList>
    </citation>
    <scope>NUCLEOTIDE SEQUENCE [LARGE SCALE GENOMIC DNA]</scope>
    <source>
        <strain evidence="7">0111107269</strain>
        <tissue evidence="7">Whole body</tissue>
    </source>
</reference>
<dbReference type="Proteomes" id="UP000250275">
    <property type="component" value="Unassembled WGS sequence"/>
</dbReference>
<dbReference type="EMBL" id="KQ761246">
    <property type="protein sequence ID" value="OAD57956.1"/>
    <property type="molecule type" value="Genomic_DNA"/>
</dbReference>
<comment type="subcellular location">
    <subcellularLocation>
        <location evidence="5">Nucleus</location>
    </subcellularLocation>
</comment>
<accession>A0A310SD03</accession>
<evidence type="ECO:0000259" key="6">
    <source>
        <dbReference type="PROSITE" id="PS50252"/>
    </source>
</evidence>
<evidence type="ECO:0000256" key="3">
    <source>
        <dbReference type="ARBA" id="ARBA00023163"/>
    </source>
</evidence>
<dbReference type="GO" id="GO:0000785">
    <property type="term" value="C:chromatin"/>
    <property type="evidence" value="ECO:0007669"/>
    <property type="project" value="TreeGrafter"/>
</dbReference>
<protein>
    <submittedName>
        <fullName evidence="7">Optomotor-blind protein</fullName>
    </submittedName>
</protein>
<dbReference type="OrthoDB" id="7442607at2759"/>
<feature type="domain" description="T-box" evidence="6">
    <location>
        <begin position="1"/>
        <end position="105"/>
    </location>
</feature>
<keyword evidence="3" id="KW-0804">Transcription</keyword>
<sequence length="272" mass="30954">MIAQGGSEQTENGWLTRVISALKLRNAQGIMVVVVAWDIGSERKRDELWDEFATILNSMHKYQPRFHLVRANEIAKLPYSTFRSYVFKETEFIAVTAYQNEKVSERLLPISGTDAGRSSHCSTSNARETQANGKVILGNKINLSETCDFGVAVKGLKEFPILEEALESSFLWGITRWIFGIAAKVGKNARYSMKSGDTAMLAAQRRARQQDRSWIKGIARMHNSWWKVERAGYDLPKWVAREDIDRNRDRLSRDYPVKLPRSTGLCLTSYTV</sequence>
<comment type="caution">
    <text evidence="5">Lacks conserved residue(s) required for the propagation of feature annotation.</text>
</comment>
<evidence type="ECO:0000256" key="4">
    <source>
        <dbReference type="ARBA" id="ARBA00023242"/>
    </source>
</evidence>
<dbReference type="Gene3D" id="2.60.40.820">
    <property type="entry name" value="Transcription factor, T-box"/>
    <property type="match status" value="1"/>
</dbReference>
<proteinExistence type="predicted"/>
<dbReference type="InterPro" id="IPR008967">
    <property type="entry name" value="p53-like_TF_DNA-bd_sf"/>
</dbReference>
<dbReference type="GO" id="GO:0045893">
    <property type="term" value="P:positive regulation of DNA-templated transcription"/>
    <property type="evidence" value="ECO:0007669"/>
    <property type="project" value="InterPro"/>
</dbReference>
<dbReference type="InterPro" id="IPR036960">
    <property type="entry name" value="T-box_sf"/>
</dbReference>
<dbReference type="SUPFAM" id="SSF49417">
    <property type="entry name" value="p53-like transcription factors"/>
    <property type="match status" value="1"/>
</dbReference>